<gene>
    <name evidence="1" type="ORF">AGERDE_LOCUS11222</name>
</gene>
<keyword evidence="2" id="KW-1185">Reference proteome</keyword>
<proteinExistence type="predicted"/>
<protein>
    <submittedName>
        <fullName evidence="1">11626_t:CDS:1</fullName>
    </submittedName>
</protein>
<reference evidence="1" key="1">
    <citation type="submission" date="2021-06" db="EMBL/GenBank/DDBJ databases">
        <authorList>
            <person name="Kallberg Y."/>
            <person name="Tangrot J."/>
            <person name="Rosling A."/>
        </authorList>
    </citation>
    <scope>NUCLEOTIDE SEQUENCE</scope>
    <source>
        <strain evidence="1">MT106</strain>
    </source>
</reference>
<dbReference type="AlphaFoldDB" id="A0A9N9DMR9"/>
<evidence type="ECO:0000313" key="1">
    <source>
        <dbReference type="EMBL" id="CAG8646603.1"/>
    </source>
</evidence>
<accession>A0A9N9DMR9</accession>
<dbReference type="EMBL" id="CAJVPL010004361">
    <property type="protein sequence ID" value="CAG8646603.1"/>
    <property type="molecule type" value="Genomic_DNA"/>
</dbReference>
<name>A0A9N9DMR9_9GLOM</name>
<sequence length="69" mass="7991">MEQREVENSKAYDELLSKNKELQLQTESAQFQSALGNARNVRWDDEDVNNSVNLNSDIKTLQTSLREFT</sequence>
<comment type="caution">
    <text evidence="1">The sequence shown here is derived from an EMBL/GenBank/DDBJ whole genome shotgun (WGS) entry which is preliminary data.</text>
</comment>
<evidence type="ECO:0000313" key="2">
    <source>
        <dbReference type="Proteomes" id="UP000789831"/>
    </source>
</evidence>
<dbReference type="Proteomes" id="UP000789831">
    <property type="component" value="Unassembled WGS sequence"/>
</dbReference>
<dbReference type="OrthoDB" id="2439870at2759"/>
<organism evidence="1 2">
    <name type="scientific">Ambispora gerdemannii</name>
    <dbReference type="NCBI Taxonomy" id="144530"/>
    <lineage>
        <taxon>Eukaryota</taxon>
        <taxon>Fungi</taxon>
        <taxon>Fungi incertae sedis</taxon>
        <taxon>Mucoromycota</taxon>
        <taxon>Glomeromycotina</taxon>
        <taxon>Glomeromycetes</taxon>
        <taxon>Archaeosporales</taxon>
        <taxon>Ambisporaceae</taxon>
        <taxon>Ambispora</taxon>
    </lineage>
</organism>